<keyword evidence="3" id="KW-1185">Reference proteome</keyword>
<evidence type="ECO:0000313" key="2">
    <source>
        <dbReference type="EMBL" id="MCX2724530.1"/>
    </source>
</evidence>
<dbReference type="RefSeq" id="WP_265964611.1">
    <property type="nucleotide sequence ID" value="NZ_JAPEVI010000003.1"/>
</dbReference>
<organism evidence="2 3">
    <name type="scientific">Roseibium salinum</name>
    <dbReference type="NCBI Taxonomy" id="1604349"/>
    <lineage>
        <taxon>Bacteria</taxon>
        <taxon>Pseudomonadati</taxon>
        <taxon>Pseudomonadota</taxon>
        <taxon>Alphaproteobacteria</taxon>
        <taxon>Hyphomicrobiales</taxon>
        <taxon>Stappiaceae</taxon>
        <taxon>Roseibium</taxon>
    </lineage>
</organism>
<name>A0ABT3R5K6_9HYPH</name>
<accession>A0ABT3R5K6</accession>
<gene>
    <name evidence="2" type="ORF">ON753_19505</name>
</gene>
<evidence type="ECO:0000256" key="1">
    <source>
        <dbReference type="SAM" id="Phobius"/>
    </source>
</evidence>
<reference evidence="2 3" key="1">
    <citation type="journal article" date="2016" name="Int. J. Syst. Evol. Microbiol.">
        <title>Labrenzia salina sp. nov., isolated from the rhizosphere of the halophyte Arthrocnemum macrostachyum.</title>
        <authorList>
            <person name="Camacho M."/>
            <person name="Redondo-Gomez S."/>
            <person name="Rodriguez-Llorente I."/>
            <person name="Rohde M."/>
            <person name="Sproer C."/>
            <person name="Schumann P."/>
            <person name="Klenk H.P."/>
            <person name="Montero-Calasanz M.D.C."/>
        </authorList>
    </citation>
    <scope>NUCLEOTIDE SEQUENCE [LARGE SCALE GENOMIC DNA]</scope>
    <source>
        <strain evidence="2 3">DSM 29163</strain>
    </source>
</reference>
<keyword evidence="1" id="KW-1133">Transmembrane helix</keyword>
<feature type="transmembrane region" description="Helical" evidence="1">
    <location>
        <begin position="106"/>
        <end position="133"/>
    </location>
</feature>
<keyword evidence="1" id="KW-0472">Membrane</keyword>
<comment type="caution">
    <text evidence="2">The sequence shown here is derived from an EMBL/GenBank/DDBJ whole genome shotgun (WGS) entry which is preliminary data.</text>
</comment>
<proteinExistence type="predicted"/>
<evidence type="ECO:0000313" key="3">
    <source>
        <dbReference type="Proteomes" id="UP001300261"/>
    </source>
</evidence>
<sequence>MVRLAVASFLSSGRNLADRLQAAQGHAAVPGSFHDVPGQPDRRATEDTFGWEERSLSGADIWHSVNIPFTECFTLSKKFPAVALCKILNRPLAKKYPIFFNNPFPYGVFFVFLCAIAGGGSSWTAVVIQVALLA</sequence>
<protein>
    <submittedName>
        <fullName evidence="2">Uncharacterized protein</fullName>
    </submittedName>
</protein>
<dbReference type="Proteomes" id="UP001300261">
    <property type="component" value="Unassembled WGS sequence"/>
</dbReference>
<keyword evidence="1" id="KW-0812">Transmembrane</keyword>
<dbReference type="EMBL" id="JAPEVI010000003">
    <property type="protein sequence ID" value="MCX2724530.1"/>
    <property type="molecule type" value="Genomic_DNA"/>
</dbReference>